<gene>
    <name evidence="1" type="ORF">HGA13_12410</name>
</gene>
<dbReference type="AlphaFoldDB" id="A0A846XGT2"/>
<proteinExistence type="predicted"/>
<evidence type="ECO:0000313" key="2">
    <source>
        <dbReference type="Proteomes" id="UP000565715"/>
    </source>
</evidence>
<dbReference type="Proteomes" id="UP000565715">
    <property type="component" value="Unassembled WGS sequence"/>
</dbReference>
<evidence type="ECO:0000313" key="1">
    <source>
        <dbReference type="EMBL" id="NKY33876.1"/>
    </source>
</evidence>
<organism evidence="1 2">
    <name type="scientific">Nocardia speluncae</name>
    <dbReference type="NCBI Taxonomy" id="419477"/>
    <lineage>
        <taxon>Bacteria</taxon>
        <taxon>Bacillati</taxon>
        <taxon>Actinomycetota</taxon>
        <taxon>Actinomycetes</taxon>
        <taxon>Mycobacteriales</taxon>
        <taxon>Nocardiaceae</taxon>
        <taxon>Nocardia</taxon>
    </lineage>
</organism>
<name>A0A846XGT2_9NOCA</name>
<sequence>MTVRVIDNSLMLSDHTKHHARSTGNDGWVVSYLPGRTLSRAQAEAALLALEDITALRAHAGLLGLTVLEIMGMAARECLWSAPLKQGFAARALAWAGVSR</sequence>
<reference evidence="1 2" key="1">
    <citation type="submission" date="2020-04" db="EMBL/GenBank/DDBJ databases">
        <title>MicrobeNet Type strains.</title>
        <authorList>
            <person name="Nicholson A.C."/>
        </authorList>
    </citation>
    <scope>NUCLEOTIDE SEQUENCE [LARGE SCALE GENOMIC DNA]</scope>
    <source>
        <strain evidence="1 2">DSM 45078</strain>
    </source>
</reference>
<comment type="caution">
    <text evidence="1">The sequence shown here is derived from an EMBL/GenBank/DDBJ whole genome shotgun (WGS) entry which is preliminary data.</text>
</comment>
<accession>A0A846XGT2</accession>
<dbReference type="EMBL" id="JAAXOO010000003">
    <property type="protein sequence ID" value="NKY33876.1"/>
    <property type="molecule type" value="Genomic_DNA"/>
</dbReference>
<dbReference type="RefSeq" id="WP_068050293.1">
    <property type="nucleotide sequence ID" value="NZ_JAAXOO010000003.1"/>
</dbReference>
<keyword evidence="2" id="KW-1185">Reference proteome</keyword>
<protein>
    <submittedName>
        <fullName evidence="1">Uncharacterized protein</fullName>
    </submittedName>
</protein>